<evidence type="ECO:0000313" key="1">
    <source>
        <dbReference type="EMBL" id="PTQ47729.1"/>
    </source>
</evidence>
<reference evidence="2" key="1">
    <citation type="journal article" date="2017" name="Cell">
        <title>Insights into land plant evolution garnered from the Marchantia polymorpha genome.</title>
        <authorList>
            <person name="Bowman J.L."/>
            <person name="Kohchi T."/>
            <person name="Yamato K.T."/>
            <person name="Jenkins J."/>
            <person name="Shu S."/>
            <person name="Ishizaki K."/>
            <person name="Yamaoka S."/>
            <person name="Nishihama R."/>
            <person name="Nakamura Y."/>
            <person name="Berger F."/>
            <person name="Adam C."/>
            <person name="Aki S.S."/>
            <person name="Althoff F."/>
            <person name="Araki T."/>
            <person name="Arteaga-Vazquez M.A."/>
            <person name="Balasubrmanian S."/>
            <person name="Barry K."/>
            <person name="Bauer D."/>
            <person name="Boehm C.R."/>
            <person name="Briginshaw L."/>
            <person name="Caballero-Perez J."/>
            <person name="Catarino B."/>
            <person name="Chen F."/>
            <person name="Chiyoda S."/>
            <person name="Chovatia M."/>
            <person name="Davies K.M."/>
            <person name="Delmans M."/>
            <person name="Demura T."/>
            <person name="Dierschke T."/>
            <person name="Dolan L."/>
            <person name="Dorantes-Acosta A.E."/>
            <person name="Eklund D.M."/>
            <person name="Florent S.N."/>
            <person name="Flores-Sandoval E."/>
            <person name="Fujiyama A."/>
            <person name="Fukuzawa H."/>
            <person name="Galik B."/>
            <person name="Grimanelli D."/>
            <person name="Grimwood J."/>
            <person name="Grossniklaus U."/>
            <person name="Hamada T."/>
            <person name="Haseloff J."/>
            <person name="Hetherington A.J."/>
            <person name="Higo A."/>
            <person name="Hirakawa Y."/>
            <person name="Hundley H.N."/>
            <person name="Ikeda Y."/>
            <person name="Inoue K."/>
            <person name="Inoue S.I."/>
            <person name="Ishida S."/>
            <person name="Jia Q."/>
            <person name="Kakita M."/>
            <person name="Kanazawa T."/>
            <person name="Kawai Y."/>
            <person name="Kawashima T."/>
            <person name="Kennedy M."/>
            <person name="Kinose K."/>
            <person name="Kinoshita T."/>
            <person name="Kohara Y."/>
            <person name="Koide E."/>
            <person name="Komatsu K."/>
            <person name="Kopischke S."/>
            <person name="Kubo M."/>
            <person name="Kyozuka J."/>
            <person name="Lagercrantz U."/>
            <person name="Lin S.S."/>
            <person name="Lindquist E."/>
            <person name="Lipzen A.M."/>
            <person name="Lu C.W."/>
            <person name="De Luna E."/>
            <person name="Martienssen R.A."/>
            <person name="Minamino N."/>
            <person name="Mizutani M."/>
            <person name="Mizutani M."/>
            <person name="Mochizuki N."/>
            <person name="Monte I."/>
            <person name="Mosher R."/>
            <person name="Nagasaki H."/>
            <person name="Nakagami H."/>
            <person name="Naramoto S."/>
            <person name="Nishitani K."/>
            <person name="Ohtani M."/>
            <person name="Okamoto T."/>
            <person name="Okumura M."/>
            <person name="Phillips J."/>
            <person name="Pollak B."/>
            <person name="Reinders A."/>
            <person name="Rovekamp M."/>
            <person name="Sano R."/>
            <person name="Sawa S."/>
            <person name="Schmid M.W."/>
            <person name="Shirakawa M."/>
            <person name="Solano R."/>
            <person name="Spunde A."/>
            <person name="Suetsugu N."/>
            <person name="Sugano S."/>
            <person name="Sugiyama A."/>
            <person name="Sun R."/>
            <person name="Suzuki Y."/>
            <person name="Takenaka M."/>
            <person name="Takezawa D."/>
            <person name="Tomogane H."/>
            <person name="Tsuzuki M."/>
            <person name="Ueda T."/>
            <person name="Umeda M."/>
            <person name="Ward J.M."/>
            <person name="Watanabe Y."/>
            <person name="Yazaki K."/>
            <person name="Yokoyama R."/>
            <person name="Yoshitake Y."/>
            <person name="Yotsui I."/>
            <person name="Zachgo S."/>
            <person name="Schmutz J."/>
        </authorList>
    </citation>
    <scope>NUCLEOTIDE SEQUENCE [LARGE SCALE GENOMIC DNA]</scope>
    <source>
        <strain evidence="2">Tak-1</strain>
    </source>
</reference>
<dbReference type="Gramene" id="Mp3g01390.1">
    <property type="protein sequence ID" value="Mp3g01390.1.cds1"/>
    <property type="gene ID" value="Mp3g01390"/>
</dbReference>
<keyword evidence="2" id="KW-1185">Reference proteome</keyword>
<dbReference type="AlphaFoldDB" id="A0A2R6XNN5"/>
<proteinExistence type="predicted"/>
<gene>
    <name evidence="1" type="ORF">MARPO_0007s0133</name>
</gene>
<dbReference type="Proteomes" id="UP000244005">
    <property type="component" value="Unassembled WGS sequence"/>
</dbReference>
<accession>A0A2R6XNN5</accession>
<evidence type="ECO:0000313" key="2">
    <source>
        <dbReference type="Proteomes" id="UP000244005"/>
    </source>
</evidence>
<sequence>MRCHNRELVSFALDSATRGASTEKGQQDLKIKHPMDWQFHLFVFQERGEQDRSCRSLLYAPSCNSGL</sequence>
<protein>
    <submittedName>
        <fullName evidence="1">Uncharacterized protein</fullName>
    </submittedName>
</protein>
<name>A0A2R6XNN5_MARPO</name>
<dbReference type="EMBL" id="KZ772679">
    <property type="protein sequence ID" value="PTQ47729.1"/>
    <property type="molecule type" value="Genomic_DNA"/>
</dbReference>
<organism evidence="1 2">
    <name type="scientific">Marchantia polymorpha</name>
    <name type="common">Common liverwort</name>
    <name type="synonym">Marchantia aquatica</name>
    <dbReference type="NCBI Taxonomy" id="3197"/>
    <lineage>
        <taxon>Eukaryota</taxon>
        <taxon>Viridiplantae</taxon>
        <taxon>Streptophyta</taxon>
        <taxon>Embryophyta</taxon>
        <taxon>Marchantiophyta</taxon>
        <taxon>Marchantiopsida</taxon>
        <taxon>Marchantiidae</taxon>
        <taxon>Marchantiales</taxon>
        <taxon>Marchantiaceae</taxon>
        <taxon>Marchantia</taxon>
    </lineage>
</organism>